<evidence type="ECO:0000259" key="1">
    <source>
        <dbReference type="Pfam" id="PF00903"/>
    </source>
</evidence>
<dbReference type="PANTHER" id="PTHR33990:SF1">
    <property type="entry name" value="PROTEIN YJDN"/>
    <property type="match status" value="1"/>
</dbReference>
<dbReference type="PANTHER" id="PTHR33990">
    <property type="entry name" value="PROTEIN YJDN-RELATED"/>
    <property type="match status" value="1"/>
</dbReference>
<accession>A0ABY4EP56</accession>
<dbReference type="InterPro" id="IPR004360">
    <property type="entry name" value="Glyas_Fos-R_dOase_dom"/>
</dbReference>
<gene>
    <name evidence="2" type="ORF">MUN89_18565</name>
</gene>
<dbReference type="InterPro" id="IPR029068">
    <property type="entry name" value="Glyas_Bleomycin-R_OHBP_Dase"/>
</dbReference>
<organism evidence="2 3">
    <name type="scientific">Halobacillus salinarum</name>
    <dbReference type="NCBI Taxonomy" id="2932257"/>
    <lineage>
        <taxon>Bacteria</taxon>
        <taxon>Bacillati</taxon>
        <taxon>Bacillota</taxon>
        <taxon>Bacilli</taxon>
        <taxon>Bacillales</taxon>
        <taxon>Bacillaceae</taxon>
        <taxon>Halobacillus</taxon>
    </lineage>
</organism>
<protein>
    <submittedName>
        <fullName evidence="2">VOC family protein</fullName>
    </submittedName>
</protein>
<name>A0ABY4EP56_9BACI</name>
<dbReference type="EMBL" id="CP095073">
    <property type="protein sequence ID" value="UOQ43856.1"/>
    <property type="molecule type" value="Genomic_DNA"/>
</dbReference>
<dbReference type="SUPFAM" id="SSF54593">
    <property type="entry name" value="Glyoxalase/Bleomycin resistance protein/Dihydroxybiphenyl dioxygenase"/>
    <property type="match status" value="1"/>
</dbReference>
<evidence type="ECO:0000313" key="2">
    <source>
        <dbReference type="EMBL" id="UOQ43856.1"/>
    </source>
</evidence>
<keyword evidence="3" id="KW-1185">Reference proteome</keyword>
<dbReference type="Proteomes" id="UP000831787">
    <property type="component" value="Chromosome"/>
</dbReference>
<reference evidence="2 3" key="1">
    <citation type="submission" date="2022-04" db="EMBL/GenBank/DDBJ databases">
        <title>Halobacillus sp. isolated from saltern.</title>
        <authorList>
            <person name="Won M."/>
            <person name="Lee C.-M."/>
            <person name="Woen H.-Y."/>
            <person name="Kwon S.-W."/>
        </authorList>
    </citation>
    <scope>NUCLEOTIDE SEQUENCE [LARGE SCALE GENOMIC DNA]</scope>
    <source>
        <strain evidence="2 3">SSBR10-3</strain>
    </source>
</reference>
<feature type="domain" description="Glyoxalase/fosfomycin resistance/dioxygenase" evidence="1">
    <location>
        <begin position="9"/>
        <end position="126"/>
    </location>
</feature>
<dbReference type="RefSeq" id="WP_244709356.1">
    <property type="nucleotide sequence ID" value="NZ_CP095073.1"/>
</dbReference>
<dbReference type="CDD" id="cd06588">
    <property type="entry name" value="PhnB_like"/>
    <property type="match status" value="1"/>
</dbReference>
<dbReference type="Pfam" id="PF00903">
    <property type="entry name" value="Glyoxalase"/>
    <property type="match status" value="1"/>
</dbReference>
<evidence type="ECO:0000313" key="3">
    <source>
        <dbReference type="Proteomes" id="UP000831787"/>
    </source>
</evidence>
<dbReference type="InterPro" id="IPR028973">
    <property type="entry name" value="PhnB-like"/>
</dbReference>
<proteinExistence type="predicted"/>
<dbReference type="Gene3D" id="3.10.180.10">
    <property type="entry name" value="2,3-Dihydroxybiphenyl 1,2-Dioxygenase, domain 1"/>
    <property type="match status" value="1"/>
</dbReference>
<sequence length="131" mass="14797">MAKLTPYLFSSQAREQADFYINALGGEILSIQTYDEMPDAAPDLKGKVMHLVFEAGGVQFYIADAAKGETNHSSIELVLEYPTVNQARSAFDQLKENGRTLMPFEKMFWGSYFGRLEDPYGIRWQIASESQ</sequence>